<evidence type="ECO:0000313" key="2">
    <source>
        <dbReference type="Proteomes" id="UP000261811"/>
    </source>
</evidence>
<gene>
    <name evidence="1" type="ORF">DZF91_00330</name>
</gene>
<accession>A0A372JU60</accession>
<proteinExistence type="predicted"/>
<protein>
    <submittedName>
        <fullName evidence="1">Uncharacterized protein</fullName>
    </submittedName>
</protein>
<organism evidence="1 2">
    <name type="scientific">Actinomadura logoneensis</name>
    <dbReference type="NCBI Taxonomy" id="2293572"/>
    <lineage>
        <taxon>Bacteria</taxon>
        <taxon>Bacillati</taxon>
        <taxon>Actinomycetota</taxon>
        <taxon>Actinomycetes</taxon>
        <taxon>Streptosporangiales</taxon>
        <taxon>Thermomonosporaceae</taxon>
        <taxon>Actinomadura</taxon>
    </lineage>
</organism>
<name>A0A372JU60_9ACTN</name>
<dbReference type="OrthoDB" id="9841570at2"/>
<reference evidence="1 2" key="1">
    <citation type="submission" date="2018-08" db="EMBL/GenBank/DDBJ databases">
        <title>Actinomadura jelena sp. nov., a novel Actinomycete isolated from soil in Chad.</title>
        <authorList>
            <person name="Shi L."/>
        </authorList>
    </citation>
    <scope>NUCLEOTIDE SEQUENCE [LARGE SCALE GENOMIC DNA]</scope>
    <source>
        <strain evidence="1 2">NEAU-G17</strain>
    </source>
</reference>
<comment type="caution">
    <text evidence="1">The sequence shown here is derived from an EMBL/GenBank/DDBJ whole genome shotgun (WGS) entry which is preliminary data.</text>
</comment>
<sequence length="143" mass="15468">MDAEYGRCAVSGRGSYKNRTTRFADPAVLVPVVVGAWGRVWDVAWADGRPSHRMRELICALASADAVDALEHAETLPVLLALDAAWEEVKAAFTGRLAAFGYFPARIRIITALAHTEYLDIVSEAIRRMGPTPPDSAEGEANA</sequence>
<keyword evidence="2" id="KW-1185">Reference proteome</keyword>
<dbReference type="Proteomes" id="UP000261811">
    <property type="component" value="Unassembled WGS sequence"/>
</dbReference>
<evidence type="ECO:0000313" key="1">
    <source>
        <dbReference type="EMBL" id="RFU43573.1"/>
    </source>
</evidence>
<dbReference type="AlphaFoldDB" id="A0A372JU60"/>
<dbReference type="RefSeq" id="WP_117355516.1">
    <property type="nucleotide sequence ID" value="NZ_QURH01000008.1"/>
</dbReference>
<dbReference type="EMBL" id="QURH01000008">
    <property type="protein sequence ID" value="RFU43573.1"/>
    <property type="molecule type" value="Genomic_DNA"/>
</dbReference>